<dbReference type="OrthoDB" id="4732008at2"/>
<evidence type="ECO:0000313" key="1">
    <source>
        <dbReference type="EMBL" id="ORW28186.1"/>
    </source>
</evidence>
<accession>A0A1X1ZVQ0</accession>
<name>A0A1X1ZVQ0_9MYCO</name>
<dbReference type="EMBL" id="LQPJ01000064">
    <property type="protein sequence ID" value="ORW28186.1"/>
    <property type="molecule type" value="Genomic_DNA"/>
</dbReference>
<sequence>MTSGFGGQGYVQPSTRVLSAITETPNPDAEELASPEKTAAIIQTQGYQLKTLAGQVKQLQKGVNDATQNPIQQIQQFIADIVVLLGGGELADGALDFGDLKYILPALGALFGFGDGPFPLDLFAAAEKLFLGYVVPTKQFTDLINNMIGAWMDVFGIDPKFVKDTKALITATGELFGEVGNLLPSVNTFFTALDGAAGGGNAGTAMGPLGKALGAIVKLFASVDLKNFGSAVEFITAAIDPWIVQLTAIINFLNEVLAVLAFPGDVVNDPLPQLIVPFKNLIRFLGNVQFGIESFNPISAVQTWLGQLLLPLGNLSIVQPNLQLNPGFDDSTDLGDADDGKNWTRENLDPPVTDGDWVWDLIGQTAAGSATVHANGVDHGLLGNVVYVDEGHTFDFDAYVQWDELTAATGALALHIQTNDGTNVPIASVTSPGATGSWTHLSGSYTVPADVTSIRLRLYVGSGASAGQVWFDDVNIRRTNLIHQGLIQDLEDNLAQLFGFFQDLLTAAGAGDVVALGGDISSALSQAGSALTKIGDMLTNAVVSTPAELGALVKSAQDNAEAAGTNLQSILNNSEAADYAALGTLVKTAADNAGGALAELGSIITNSGQADAAALGTALSSAISGVTSALSQLGAIVTSSGQADANAVGTALAGALTNAANAIGQVSDIITNSLQADAAAVGTALSGAVSGLSDLVTHSGQPSPAATGTAIGTSQTNSQGVIDAIVQAAQNDAGLVNQAVNDAKTQLISFFSGLNAAFTGGDVSSPPAASASDAVLAAGTIQQRLATIGNGAEEQVDVDFSDYTNGALPNPPWTTTVGWTVTSGVLVGDSLLGAIDLYTGASLLTDYQEVSAVITALSGHGGLIARSTGSTGDVAMYVQYDTSNPGVWTFLGPSNTQLCEFSDTFTPGAEYALICGDSADGLPLNFQLLKDGVPLTVSSVSNGSGSGTATYTDSNSVTSIGGGYRTCGLYCGSGSSISITKFKARDTMASKPEVLVPNSEATSSTTYTDLATTSDEVAVTIGASGLAWVNVGALITTTGGAEGFISFSMSGANILAATDANAFATSASGVQASNTIPLSGLNPGLTLFKAKHRSSNGSSVTFANRRLSVLAL</sequence>
<proteinExistence type="predicted"/>
<keyword evidence="2" id="KW-1185">Reference proteome</keyword>
<evidence type="ECO:0000313" key="2">
    <source>
        <dbReference type="Proteomes" id="UP000193529"/>
    </source>
</evidence>
<dbReference type="InterPro" id="IPR008979">
    <property type="entry name" value="Galactose-bd-like_sf"/>
</dbReference>
<gene>
    <name evidence="1" type="ORF">AWC19_27510</name>
</gene>
<dbReference type="Gene3D" id="2.60.120.260">
    <property type="entry name" value="Galactose-binding domain-like"/>
    <property type="match status" value="1"/>
</dbReference>
<reference evidence="1 2" key="1">
    <citation type="submission" date="2016-01" db="EMBL/GenBank/DDBJ databases">
        <title>The new phylogeny of the genus Mycobacterium.</title>
        <authorList>
            <person name="Tarcisio F."/>
            <person name="Conor M."/>
            <person name="Antonella G."/>
            <person name="Elisabetta G."/>
            <person name="Giulia F.S."/>
            <person name="Sara T."/>
            <person name="Anna F."/>
            <person name="Clotilde B."/>
            <person name="Roberto B."/>
            <person name="Veronica D.S."/>
            <person name="Fabio R."/>
            <person name="Monica P."/>
            <person name="Olivier J."/>
            <person name="Enrico T."/>
            <person name="Nicola S."/>
        </authorList>
    </citation>
    <scope>NUCLEOTIDE SEQUENCE [LARGE SCALE GENOMIC DNA]</scope>
    <source>
        <strain evidence="1 2">DSM 44572</strain>
    </source>
</reference>
<dbReference type="Proteomes" id="UP000193529">
    <property type="component" value="Unassembled WGS sequence"/>
</dbReference>
<dbReference type="AlphaFoldDB" id="A0A1X1ZVQ0"/>
<comment type="caution">
    <text evidence="1">The sequence shown here is derived from an EMBL/GenBank/DDBJ whole genome shotgun (WGS) entry which is preliminary data.</text>
</comment>
<protein>
    <submittedName>
        <fullName evidence="1">Uncharacterized protein</fullName>
    </submittedName>
</protein>
<dbReference type="STRING" id="153971.AWC19_27510"/>
<dbReference type="SUPFAM" id="SSF49785">
    <property type="entry name" value="Galactose-binding domain-like"/>
    <property type="match status" value="1"/>
</dbReference>
<dbReference type="RefSeq" id="WP_085077028.1">
    <property type="nucleotide sequence ID" value="NZ_JACKRZ010000273.1"/>
</dbReference>
<organism evidence="1 2">
    <name type="scientific">Mycobacterium palustre</name>
    <dbReference type="NCBI Taxonomy" id="153971"/>
    <lineage>
        <taxon>Bacteria</taxon>
        <taxon>Bacillati</taxon>
        <taxon>Actinomycetota</taxon>
        <taxon>Actinomycetes</taxon>
        <taxon>Mycobacteriales</taxon>
        <taxon>Mycobacteriaceae</taxon>
        <taxon>Mycobacterium</taxon>
        <taxon>Mycobacterium simiae complex</taxon>
    </lineage>
</organism>